<evidence type="ECO:0000313" key="1">
    <source>
        <dbReference type="EnsemblPlants" id="KQL14829"/>
    </source>
</evidence>
<organism evidence="1 2">
    <name type="scientific">Setaria italica</name>
    <name type="common">Foxtail millet</name>
    <name type="synonym">Panicum italicum</name>
    <dbReference type="NCBI Taxonomy" id="4555"/>
    <lineage>
        <taxon>Eukaryota</taxon>
        <taxon>Viridiplantae</taxon>
        <taxon>Streptophyta</taxon>
        <taxon>Embryophyta</taxon>
        <taxon>Tracheophyta</taxon>
        <taxon>Spermatophyta</taxon>
        <taxon>Magnoliopsida</taxon>
        <taxon>Liliopsida</taxon>
        <taxon>Poales</taxon>
        <taxon>Poaceae</taxon>
        <taxon>PACMAD clade</taxon>
        <taxon>Panicoideae</taxon>
        <taxon>Panicodae</taxon>
        <taxon>Paniceae</taxon>
        <taxon>Cenchrinae</taxon>
        <taxon>Setaria</taxon>
    </lineage>
</organism>
<dbReference type="HOGENOM" id="CLU_2282346_0_0_1"/>
<reference evidence="2" key="1">
    <citation type="journal article" date="2012" name="Nat. Biotechnol.">
        <title>Reference genome sequence of the model plant Setaria.</title>
        <authorList>
            <person name="Bennetzen J.L."/>
            <person name="Schmutz J."/>
            <person name="Wang H."/>
            <person name="Percifield R."/>
            <person name="Hawkins J."/>
            <person name="Pontaroli A.C."/>
            <person name="Estep M."/>
            <person name="Feng L."/>
            <person name="Vaughn J.N."/>
            <person name="Grimwood J."/>
            <person name="Jenkins J."/>
            <person name="Barry K."/>
            <person name="Lindquist E."/>
            <person name="Hellsten U."/>
            <person name="Deshpande S."/>
            <person name="Wang X."/>
            <person name="Wu X."/>
            <person name="Mitros T."/>
            <person name="Triplett J."/>
            <person name="Yang X."/>
            <person name="Ye C.Y."/>
            <person name="Mauro-Herrera M."/>
            <person name="Wang L."/>
            <person name="Li P."/>
            <person name="Sharma M."/>
            <person name="Sharma R."/>
            <person name="Ronald P.C."/>
            <person name="Panaud O."/>
            <person name="Kellogg E.A."/>
            <person name="Brutnell T.P."/>
            <person name="Doust A.N."/>
            <person name="Tuskan G.A."/>
            <person name="Rokhsar D."/>
            <person name="Devos K.M."/>
        </authorList>
    </citation>
    <scope>NUCLEOTIDE SEQUENCE [LARGE SCALE GENOMIC DNA]</scope>
    <source>
        <strain evidence="2">cv. Yugu1</strain>
    </source>
</reference>
<dbReference type="EMBL" id="AGNK02001608">
    <property type="status" value="NOT_ANNOTATED_CDS"/>
    <property type="molecule type" value="Genomic_DNA"/>
</dbReference>
<reference evidence="1" key="2">
    <citation type="submission" date="2018-08" db="UniProtKB">
        <authorList>
            <consortium name="EnsemblPlants"/>
        </authorList>
    </citation>
    <scope>IDENTIFICATION</scope>
    <source>
        <strain evidence="1">Yugu1</strain>
    </source>
</reference>
<evidence type="ECO:0000313" key="2">
    <source>
        <dbReference type="Proteomes" id="UP000004995"/>
    </source>
</evidence>
<dbReference type="AlphaFoldDB" id="K3ZB31"/>
<dbReference type="EnsemblPlants" id="KQL14829">
    <property type="protein sequence ID" value="KQL14829"/>
    <property type="gene ID" value="SETIT_023752mg"/>
</dbReference>
<proteinExistence type="predicted"/>
<dbReference type="InParanoid" id="K3ZB31"/>
<keyword evidence="2" id="KW-1185">Reference proteome</keyword>
<protein>
    <submittedName>
        <fullName evidence="1">Uncharacterized protein</fullName>
    </submittedName>
</protein>
<dbReference type="Proteomes" id="UP000004995">
    <property type="component" value="Unassembled WGS sequence"/>
</dbReference>
<sequence length="102" mass="11514">MLKAYKKFRIMAEHYRRSAKTPSALKRACTIAPRARHQDVTCAFALLMNMCVGDICLGFMYRFTNLCVLAIFTSASVRTLAIHNSEVCLHIVHTRSEHAGLI</sequence>
<name>K3ZB31_SETIT</name>
<dbReference type="Gramene" id="KQL14829">
    <property type="protein sequence ID" value="KQL14829"/>
    <property type="gene ID" value="SETIT_023752mg"/>
</dbReference>
<accession>K3ZB31</accession>